<feature type="compositionally biased region" description="Low complexity" evidence="1">
    <location>
        <begin position="43"/>
        <end position="53"/>
    </location>
</feature>
<dbReference type="EMBL" id="LSRX01000051">
    <property type="protein sequence ID" value="OLQ11933.1"/>
    <property type="molecule type" value="Genomic_DNA"/>
</dbReference>
<evidence type="ECO:0000259" key="2">
    <source>
        <dbReference type="Pfam" id="PF00078"/>
    </source>
</evidence>
<protein>
    <recommendedName>
        <fullName evidence="2">Reverse transcriptase domain-containing protein</fullName>
    </recommendedName>
</protein>
<dbReference type="OrthoDB" id="430718at2759"/>
<feature type="compositionally biased region" description="Basic residues" evidence="1">
    <location>
        <begin position="58"/>
        <end position="73"/>
    </location>
</feature>
<organism evidence="3 4">
    <name type="scientific">Symbiodinium microadriaticum</name>
    <name type="common">Dinoflagellate</name>
    <name type="synonym">Zooxanthella microadriatica</name>
    <dbReference type="NCBI Taxonomy" id="2951"/>
    <lineage>
        <taxon>Eukaryota</taxon>
        <taxon>Sar</taxon>
        <taxon>Alveolata</taxon>
        <taxon>Dinophyceae</taxon>
        <taxon>Suessiales</taxon>
        <taxon>Symbiodiniaceae</taxon>
        <taxon>Symbiodinium</taxon>
    </lineage>
</organism>
<feature type="region of interest" description="Disordered" evidence="1">
    <location>
        <begin position="1"/>
        <end position="86"/>
    </location>
</feature>
<feature type="domain" description="Reverse transcriptase" evidence="2">
    <location>
        <begin position="167"/>
        <end position="332"/>
    </location>
</feature>
<feature type="compositionally biased region" description="Low complexity" evidence="1">
    <location>
        <begin position="1"/>
        <end position="28"/>
    </location>
</feature>
<evidence type="ECO:0000313" key="3">
    <source>
        <dbReference type="EMBL" id="OLQ11933.1"/>
    </source>
</evidence>
<gene>
    <name evidence="3" type="ORF">AK812_SmicGene4146</name>
</gene>
<feature type="compositionally biased region" description="Basic residues" evidence="1">
    <location>
        <begin position="29"/>
        <end position="42"/>
    </location>
</feature>
<dbReference type="Pfam" id="PF00078">
    <property type="entry name" value="RVT_1"/>
    <property type="match status" value="1"/>
</dbReference>
<evidence type="ECO:0000313" key="4">
    <source>
        <dbReference type="Proteomes" id="UP000186817"/>
    </source>
</evidence>
<reference evidence="3 4" key="1">
    <citation type="submission" date="2016-02" db="EMBL/GenBank/DDBJ databases">
        <title>Genome analysis of coral dinoflagellate symbionts highlights evolutionary adaptations to a symbiotic lifestyle.</title>
        <authorList>
            <person name="Aranda M."/>
            <person name="Li Y."/>
            <person name="Liew Y.J."/>
            <person name="Baumgarten S."/>
            <person name="Simakov O."/>
            <person name="Wilson M."/>
            <person name="Piel J."/>
            <person name="Ashoor H."/>
            <person name="Bougouffa S."/>
            <person name="Bajic V.B."/>
            <person name="Ryu T."/>
            <person name="Ravasi T."/>
            <person name="Bayer T."/>
            <person name="Micklem G."/>
            <person name="Kim H."/>
            <person name="Bhak J."/>
            <person name="Lajeunesse T.C."/>
            <person name="Voolstra C.R."/>
        </authorList>
    </citation>
    <scope>NUCLEOTIDE SEQUENCE [LARGE SCALE GENOMIC DNA]</scope>
    <source>
        <strain evidence="3 4">CCMP2467</strain>
    </source>
</reference>
<proteinExistence type="predicted"/>
<evidence type="ECO:0000256" key="1">
    <source>
        <dbReference type="SAM" id="MobiDB-lite"/>
    </source>
</evidence>
<dbReference type="AlphaFoldDB" id="A0A1Q9EX47"/>
<dbReference type="Proteomes" id="UP000186817">
    <property type="component" value="Unassembled WGS sequence"/>
</dbReference>
<keyword evidence="4" id="KW-1185">Reference proteome</keyword>
<feature type="compositionally biased region" description="Low complexity" evidence="1">
    <location>
        <begin position="653"/>
        <end position="664"/>
    </location>
</feature>
<accession>A0A1Q9EX47</accession>
<comment type="caution">
    <text evidence="3">The sequence shown here is derived from an EMBL/GenBank/DDBJ whole genome shotgun (WGS) entry which is preliminary data.</text>
</comment>
<name>A0A1Q9EX47_SYMMI</name>
<feature type="region of interest" description="Disordered" evidence="1">
    <location>
        <begin position="610"/>
        <end position="680"/>
    </location>
</feature>
<dbReference type="InterPro" id="IPR000477">
    <property type="entry name" value="RT_dom"/>
</dbReference>
<sequence length="680" mass="74322">MASASASLLSDESSSWHSAFASPKPSLAAKRKKSAARRRRRAVSLSLSLDSSPEVTSPKRKHKKSKKKKTKKSARGERLAYPLAESEASENRDLAKCEDPVEKDSCDVLSLLSKPISVAPPQRPSRSKACAKVRVLEEIFGKFAPQTASSHMPNRKFTTMPLTRFQLRPITLTQIMWRIGAKCVARALRQWAPEWASESDHGGLPGRSISDVLFQVQASLHRGASTAALMDVAGYFDARKATMLQKVFTHLGAPVQLAPLLESFYSGAYRYFYCFEGSFDPECHVVHSGIAQGCPLSPIAAAALSHCWSEYIKASCRHINVQIFMDDRTLLLEPNNLRCITAELPFCPEAPLGSLTRRAPLPVFTTAPDASVEHPDRAELISFGPVLLPLILEKTLSPQPTVAKKGLALYLGYLGPASVQTDVAAYDSPIKLQCVYWCLQRRGLALDQVKSLKVKDAHRKAEGAAAVFILAPTVDVLVTPFETVVIVEAAVQSPDTAHMLMVELSDSSIVYIAPLHRDGNNDHRHFNLLLPASSFANGQVWVEGRGTTPCPEPAVKRLGYLLPVSEGPQLRSHKLHATCDWQGSRLLIVGFCIRDTDSLSDDHRQRLQEAGLRIPPVVSADPEPPANPVRKRSKVAYRPAARPPGDNLEGDTSPASAHPAPASPIQVDDVSLGGQTRWLR</sequence>